<evidence type="ECO:0000313" key="3">
    <source>
        <dbReference type="EMBL" id="MBL3655596.1"/>
    </source>
</evidence>
<evidence type="ECO:0000259" key="2">
    <source>
        <dbReference type="Pfam" id="PF14237"/>
    </source>
</evidence>
<dbReference type="SUPFAM" id="SSF117892">
    <property type="entry name" value="Band 7/SPFH domain"/>
    <property type="match status" value="1"/>
</dbReference>
<gene>
    <name evidence="3" type="ORF">JL102_05615</name>
</gene>
<dbReference type="Gene3D" id="3.30.479.30">
    <property type="entry name" value="Band 7 domain"/>
    <property type="match status" value="1"/>
</dbReference>
<dbReference type="InterPro" id="IPR033880">
    <property type="entry name" value="SPFH_YdjI"/>
</dbReference>
<sequence>MGWFDSLKNELIDIIEWLDDSNDTLVHRFERHDNEIKNGAQLIVRESQAAVFVDQGEYADVFTPGRHELSTSNLPILSTLKGWKYGFDSPFKSEVYFVSTKRMIDLGWGTPNPVMMRDQDFGVVRARAFGNFSIRIVEPKKFLSEVAGTNSGYKTEDIQDFLRSIIVSGFSDALAEAKIPVLDVAAKYDELSAVCNEKLKAKFNEFGLDLLDFVIENISLPEEVERMIDKRTSMGAVGENNFNSFQMGKSLEDAANNPGAGVSDAVGMGLGFGMANNLMNNQQYQNSSNGGSTPPPFNEKKYFVILNGSQNGPYPVSQIKEYIKQGNVNRDTMVWAEGMANWDQAGKIGEFSSDFGAMPPPPPPMS</sequence>
<dbReference type="AlphaFoldDB" id="A0A937F3D4"/>
<feature type="domain" description="SPFH" evidence="1">
    <location>
        <begin position="26"/>
        <end position="235"/>
    </location>
</feature>
<keyword evidence="4" id="KW-1185">Reference proteome</keyword>
<organism evidence="3 4">
    <name type="scientific">Fulvivirga sediminis</name>
    <dbReference type="NCBI Taxonomy" id="2803949"/>
    <lineage>
        <taxon>Bacteria</taxon>
        <taxon>Pseudomonadati</taxon>
        <taxon>Bacteroidota</taxon>
        <taxon>Cytophagia</taxon>
        <taxon>Cytophagales</taxon>
        <taxon>Fulvivirgaceae</taxon>
        <taxon>Fulvivirga</taxon>
    </lineage>
</organism>
<evidence type="ECO:0000259" key="1">
    <source>
        <dbReference type="Pfam" id="PF13421"/>
    </source>
</evidence>
<protein>
    <submittedName>
        <fullName evidence="3">SPFH domain-containing protein</fullName>
    </submittedName>
</protein>
<dbReference type="Pfam" id="PF13421">
    <property type="entry name" value="Band_7_1"/>
    <property type="match status" value="1"/>
</dbReference>
<comment type="caution">
    <text evidence="3">The sequence shown here is derived from an EMBL/GenBank/DDBJ whole genome shotgun (WGS) entry which is preliminary data.</text>
</comment>
<reference evidence="3" key="1">
    <citation type="submission" date="2021-01" db="EMBL/GenBank/DDBJ databases">
        <title>Fulvivirga kasyanovii gen. nov., sp nov., a novel member of the phylum Bacteroidetes isolated from seawater in a mussel farm.</title>
        <authorList>
            <person name="Zhao L.-H."/>
            <person name="Wang Z.-J."/>
        </authorList>
    </citation>
    <scope>NUCLEOTIDE SEQUENCE</scope>
    <source>
        <strain evidence="3">2943</strain>
    </source>
</reference>
<accession>A0A937F3D4</accession>
<dbReference type="InterPro" id="IPR036013">
    <property type="entry name" value="Band_7/SPFH_dom_sf"/>
</dbReference>
<dbReference type="InterPro" id="IPR025640">
    <property type="entry name" value="GYF_2"/>
</dbReference>
<proteinExistence type="predicted"/>
<dbReference type="Pfam" id="PF14237">
    <property type="entry name" value="GYF_2"/>
    <property type="match status" value="1"/>
</dbReference>
<dbReference type="PANTHER" id="PTHR37826:SF2">
    <property type="entry name" value="ZINC-RIBBON DOMAIN-CONTAINING PROTEIN"/>
    <property type="match status" value="1"/>
</dbReference>
<evidence type="ECO:0000313" key="4">
    <source>
        <dbReference type="Proteomes" id="UP000659388"/>
    </source>
</evidence>
<dbReference type="PANTHER" id="PTHR37826">
    <property type="entry name" value="FLOTILLIN BAND_7_5 DOMAIN PROTEIN"/>
    <property type="match status" value="1"/>
</dbReference>
<dbReference type="EMBL" id="JAESIY010000002">
    <property type="protein sequence ID" value="MBL3655596.1"/>
    <property type="molecule type" value="Genomic_DNA"/>
</dbReference>
<name>A0A937F3D4_9BACT</name>
<dbReference type="Proteomes" id="UP000659388">
    <property type="component" value="Unassembled WGS sequence"/>
</dbReference>
<feature type="domain" description="GYF" evidence="2">
    <location>
        <begin position="302"/>
        <end position="351"/>
    </location>
</feature>
<dbReference type="RefSeq" id="WP_202243258.1">
    <property type="nucleotide sequence ID" value="NZ_JAESIY010000002.1"/>
</dbReference>
<dbReference type="CDD" id="cd03408">
    <property type="entry name" value="SPFH_like_u1"/>
    <property type="match status" value="1"/>
</dbReference>